<dbReference type="STRING" id="504832.OCA5_c18790"/>
<name>B6JEJ5_AFIC5</name>
<dbReference type="KEGG" id="ocg:OCA5_c18790"/>
<dbReference type="Proteomes" id="UP000007730">
    <property type="component" value="Chromosome"/>
</dbReference>
<dbReference type="EMBL" id="CP002826">
    <property type="protein sequence ID" value="AEI06592.1"/>
    <property type="molecule type" value="Genomic_DNA"/>
</dbReference>
<evidence type="ECO:0000259" key="1">
    <source>
        <dbReference type="Pfam" id="PF13362"/>
    </source>
</evidence>
<evidence type="ECO:0000313" key="3">
    <source>
        <dbReference type="EMBL" id="AEI06592.1"/>
    </source>
</evidence>
<reference evidence="3 4" key="1">
    <citation type="journal article" date="2011" name="J. Bacteriol.">
        <title>Complete genome sequences of the chemolithoautotrophic Oligotropha carboxidovorans strains OM4 and OM5.</title>
        <authorList>
            <person name="Volland S."/>
            <person name="Rachinger M."/>
            <person name="Strittmatter A."/>
            <person name="Daniel R."/>
            <person name="Gottschalk G."/>
            <person name="Meyer O."/>
        </authorList>
    </citation>
    <scope>NUCLEOTIDE SEQUENCE [LARGE SCALE GENOMIC DNA]</scope>
    <source>
        <strain evidence="4">ATCC 49405 / DSM 1227 / KCTC 32145 / OM5</strain>
    </source>
</reference>
<gene>
    <name evidence="3" type="ordered locus">OCA5_c18790</name>
</gene>
<accession>B6JEJ5</accession>
<organism evidence="3 4">
    <name type="scientific">Afipia carboxidovorans (strain ATCC 49405 / DSM 1227 / KCTC 32145 / OM5)</name>
    <name type="common">Oligotropha carboxidovorans</name>
    <dbReference type="NCBI Taxonomy" id="504832"/>
    <lineage>
        <taxon>Bacteria</taxon>
        <taxon>Pseudomonadati</taxon>
        <taxon>Pseudomonadota</taxon>
        <taxon>Alphaproteobacteria</taxon>
        <taxon>Hyphomicrobiales</taxon>
        <taxon>Nitrobacteraceae</taxon>
        <taxon>Afipia</taxon>
    </lineage>
</organism>
<dbReference type="InterPro" id="IPR055570">
    <property type="entry name" value="DUF7146"/>
</dbReference>
<protein>
    <submittedName>
        <fullName evidence="3">Uncharacterized protein</fullName>
    </submittedName>
</protein>
<dbReference type="Pfam" id="PF13362">
    <property type="entry name" value="Toprim_3"/>
    <property type="match status" value="1"/>
</dbReference>
<proteinExistence type="predicted"/>
<dbReference type="HOGENOM" id="CLU_059689_2_0_5"/>
<evidence type="ECO:0000259" key="2">
    <source>
        <dbReference type="Pfam" id="PF23639"/>
    </source>
</evidence>
<evidence type="ECO:0000313" key="4">
    <source>
        <dbReference type="Proteomes" id="UP000007730"/>
    </source>
</evidence>
<dbReference type="eggNOG" id="COG4643">
    <property type="taxonomic scope" value="Bacteria"/>
</dbReference>
<dbReference type="RefSeq" id="WP_012563289.1">
    <property type="nucleotide sequence ID" value="NC_011386.1"/>
</dbReference>
<feature type="domain" description="Toprim" evidence="1">
    <location>
        <begin position="192"/>
        <end position="273"/>
    </location>
</feature>
<keyword evidence="4" id="KW-1185">Reference proteome</keyword>
<dbReference type="KEGG" id="oca:OCAR_6148"/>
<dbReference type="OrthoDB" id="34187at2"/>
<dbReference type="AlphaFoldDB" id="B6JEJ5"/>
<dbReference type="Pfam" id="PF23639">
    <property type="entry name" value="DUF7146"/>
    <property type="match status" value="1"/>
</dbReference>
<dbReference type="InterPro" id="IPR006171">
    <property type="entry name" value="TOPRIM_dom"/>
</dbReference>
<feature type="domain" description="DUF7146" evidence="2">
    <location>
        <begin position="96"/>
        <end position="182"/>
    </location>
</feature>
<dbReference type="PATRIC" id="fig|504832.7.peg.2005"/>
<sequence length="277" mass="30439">MNSLHNLADALGGDVISNRCILCPGPAHSRKDRSLKVKFRPDGTFSVTSFAGDDWRECKDFIRERLGLPSDWKRQPANDDKPIIRLRERDDDEPARIRSALMRWEHAIPIAGTLAERYLASRGLTYNGDAIRYRVNDRSMVALMTDAITAEPTGVHCTYLDADGRKTGRKMYGRARGAVVRLSADDDVTLGLAIGEGIETALATGFTPIWACLSAGTMQNFPVLSGIECLTIFADRDHAGMSAANACGRRWHQAEKEIEIVAPSEIGADFADEMEAA</sequence>